<name>A0A4C1Y857_EUMVA</name>
<gene>
    <name evidence="1" type="ORF">EVAR_51026_1</name>
</gene>
<accession>A0A4C1Y857</accession>
<dbReference type="Proteomes" id="UP000299102">
    <property type="component" value="Unassembled WGS sequence"/>
</dbReference>
<proteinExistence type="predicted"/>
<keyword evidence="2" id="KW-1185">Reference proteome</keyword>
<evidence type="ECO:0000313" key="2">
    <source>
        <dbReference type="Proteomes" id="UP000299102"/>
    </source>
</evidence>
<evidence type="ECO:0000313" key="1">
    <source>
        <dbReference type="EMBL" id="GBP70727.1"/>
    </source>
</evidence>
<protein>
    <submittedName>
        <fullName evidence="1">Uncharacterized protein</fullName>
    </submittedName>
</protein>
<reference evidence="1 2" key="1">
    <citation type="journal article" date="2019" name="Commun. Biol.">
        <title>The bagworm genome reveals a unique fibroin gene that provides high tensile strength.</title>
        <authorList>
            <person name="Kono N."/>
            <person name="Nakamura H."/>
            <person name="Ohtoshi R."/>
            <person name="Tomita M."/>
            <person name="Numata K."/>
            <person name="Arakawa K."/>
        </authorList>
    </citation>
    <scope>NUCLEOTIDE SEQUENCE [LARGE SCALE GENOMIC DNA]</scope>
</reference>
<organism evidence="1 2">
    <name type="scientific">Eumeta variegata</name>
    <name type="common">Bagworm moth</name>
    <name type="synonym">Eumeta japonica</name>
    <dbReference type="NCBI Taxonomy" id="151549"/>
    <lineage>
        <taxon>Eukaryota</taxon>
        <taxon>Metazoa</taxon>
        <taxon>Ecdysozoa</taxon>
        <taxon>Arthropoda</taxon>
        <taxon>Hexapoda</taxon>
        <taxon>Insecta</taxon>
        <taxon>Pterygota</taxon>
        <taxon>Neoptera</taxon>
        <taxon>Endopterygota</taxon>
        <taxon>Lepidoptera</taxon>
        <taxon>Glossata</taxon>
        <taxon>Ditrysia</taxon>
        <taxon>Tineoidea</taxon>
        <taxon>Psychidae</taxon>
        <taxon>Oiketicinae</taxon>
        <taxon>Eumeta</taxon>
    </lineage>
</organism>
<sequence>MHRPRAGAACETLASCSGRRAPPEVGRLPLAPATMTLPSPHPKDPIRSFSFMLGCNSRHAPQPNLIRRPVALRTSGGVLRFVGSARRSGRTRRVVFTRACLYSDNVSGRSVPAIKLVRLVCFF</sequence>
<dbReference type="AlphaFoldDB" id="A0A4C1Y857"/>
<dbReference type="EMBL" id="BGZK01001084">
    <property type="protein sequence ID" value="GBP70727.1"/>
    <property type="molecule type" value="Genomic_DNA"/>
</dbReference>
<comment type="caution">
    <text evidence="1">The sequence shown here is derived from an EMBL/GenBank/DDBJ whole genome shotgun (WGS) entry which is preliminary data.</text>
</comment>